<organism evidence="2 3">
    <name type="scientific">Cercophora newfieldiana</name>
    <dbReference type="NCBI Taxonomy" id="92897"/>
    <lineage>
        <taxon>Eukaryota</taxon>
        <taxon>Fungi</taxon>
        <taxon>Dikarya</taxon>
        <taxon>Ascomycota</taxon>
        <taxon>Pezizomycotina</taxon>
        <taxon>Sordariomycetes</taxon>
        <taxon>Sordariomycetidae</taxon>
        <taxon>Sordariales</taxon>
        <taxon>Lasiosphaeriaceae</taxon>
        <taxon>Cercophora</taxon>
    </lineage>
</organism>
<proteinExistence type="predicted"/>
<sequence>MAPKPPTWNATWNPTRIPTYRHTRNPTHIPTWNPTWKPTWNATLRTTSKMATNAPRTPTPWRDTFIQHIYSMPQQSFTLSTVHRSPSGTITPRARTCIYRGLWGSVPENDRNPAPRNPHVYDSDLPVLTTDVRMEKAGELALAGPEGSGGGGPVEAVWWAEKLGTQWRVKGTAWVLGPDIDGDSEGAKAARDALRARMWACGEEKEEGWSWEREVTAQFGNLSPGMRGTFRNPPPGRPRALPVEGVGLGLGQEVWDLQDPVARRNFRVVVIVPDEVEQVDLSDMKAPKRWLYVYRGASYKSTQPGGEVVGEWEKVELWP</sequence>
<protein>
    <submittedName>
        <fullName evidence="2">Pyridoxamine 5'-phosphate oxidase-domain-containing protein</fullName>
    </submittedName>
</protein>
<evidence type="ECO:0000259" key="1">
    <source>
        <dbReference type="Pfam" id="PF12766"/>
    </source>
</evidence>
<dbReference type="InterPro" id="IPR012349">
    <property type="entry name" value="Split_barrel_FMN-bd"/>
</dbReference>
<comment type="caution">
    <text evidence="2">The sequence shown here is derived from an EMBL/GenBank/DDBJ whole genome shotgun (WGS) entry which is preliminary data.</text>
</comment>
<dbReference type="EMBL" id="JAULSV010000005">
    <property type="protein sequence ID" value="KAK0643463.1"/>
    <property type="molecule type" value="Genomic_DNA"/>
</dbReference>
<name>A0AA40CN30_9PEZI</name>
<gene>
    <name evidence="2" type="ORF">B0T16DRAFT_182283</name>
</gene>
<feature type="domain" description="Pyridoxamine 5'-phosphate oxidase Alr4036 family FMN-binding" evidence="1">
    <location>
        <begin position="59"/>
        <end position="176"/>
    </location>
</feature>
<dbReference type="Pfam" id="PF12766">
    <property type="entry name" value="Pyridox_oxase_2"/>
    <property type="match status" value="1"/>
</dbReference>
<dbReference type="PANTHER" id="PTHR28243:SF1">
    <property type="entry name" value="PYRIDOXAMINE 5'-PHOSPHATE OXIDASE ALR4036 FAMILY FMN-BINDING DOMAIN-CONTAINING PROTEIN"/>
    <property type="match status" value="1"/>
</dbReference>
<accession>A0AA40CN30</accession>
<evidence type="ECO:0000313" key="2">
    <source>
        <dbReference type="EMBL" id="KAK0643463.1"/>
    </source>
</evidence>
<reference evidence="2" key="1">
    <citation type="submission" date="2023-06" db="EMBL/GenBank/DDBJ databases">
        <title>Genome-scale phylogeny and comparative genomics of the fungal order Sordariales.</title>
        <authorList>
            <consortium name="Lawrence Berkeley National Laboratory"/>
            <person name="Hensen N."/>
            <person name="Bonometti L."/>
            <person name="Westerberg I."/>
            <person name="Brannstrom I.O."/>
            <person name="Guillou S."/>
            <person name="Cros-Aarteil S."/>
            <person name="Calhoun S."/>
            <person name="Haridas S."/>
            <person name="Kuo A."/>
            <person name="Mondo S."/>
            <person name="Pangilinan J."/>
            <person name="Riley R."/>
            <person name="Labutti K."/>
            <person name="Andreopoulos B."/>
            <person name="Lipzen A."/>
            <person name="Chen C."/>
            <person name="Yanf M."/>
            <person name="Daum C."/>
            <person name="Ng V."/>
            <person name="Clum A."/>
            <person name="Steindorff A."/>
            <person name="Ohm R."/>
            <person name="Martin F."/>
            <person name="Silar P."/>
            <person name="Natvig D."/>
            <person name="Lalanne C."/>
            <person name="Gautier V."/>
            <person name="Ament-Velasquez S.L."/>
            <person name="Kruys A."/>
            <person name="Hutchinson M.I."/>
            <person name="Powell A.J."/>
            <person name="Barry K."/>
            <person name="Miller A.N."/>
            <person name="Grigoriev I.V."/>
            <person name="Debuchy R."/>
            <person name="Gladieux P."/>
            <person name="Thoren M.H."/>
            <person name="Johannesson H."/>
        </authorList>
    </citation>
    <scope>NUCLEOTIDE SEQUENCE</scope>
    <source>
        <strain evidence="2">SMH2532-1</strain>
    </source>
</reference>
<dbReference type="Proteomes" id="UP001174936">
    <property type="component" value="Unassembled WGS sequence"/>
</dbReference>
<dbReference type="AlphaFoldDB" id="A0AA40CN30"/>
<dbReference type="PANTHER" id="PTHR28243">
    <property type="entry name" value="AGL049CP"/>
    <property type="match status" value="1"/>
</dbReference>
<evidence type="ECO:0000313" key="3">
    <source>
        <dbReference type="Proteomes" id="UP001174936"/>
    </source>
</evidence>
<dbReference type="InterPro" id="IPR024624">
    <property type="entry name" value="Pyridox_Oxase_Alr4036_FMN-bd"/>
</dbReference>
<dbReference type="SUPFAM" id="SSF50475">
    <property type="entry name" value="FMN-binding split barrel"/>
    <property type="match status" value="1"/>
</dbReference>
<dbReference type="Gene3D" id="2.30.110.10">
    <property type="entry name" value="Electron Transport, Fmn-binding Protein, Chain A"/>
    <property type="match status" value="1"/>
</dbReference>
<keyword evidence="3" id="KW-1185">Reference proteome</keyword>
<dbReference type="GO" id="GO:0010181">
    <property type="term" value="F:FMN binding"/>
    <property type="evidence" value="ECO:0007669"/>
    <property type="project" value="InterPro"/>
</dbReference>